<organism evidence="2 3">
    <name type="scientific">Halomonas ventosae</name>
    <dbReference type="NCBI Taxonomy" id="229007"/>
    <lineage>
        <taxon>Bacteria</taxon>
        <taxon>Pseudomonadati</taxon>
        <taxon>Pseudomonadota</taxon>
        <taxon>Gammaproteobacteria</taxon>
        <taxon>Oceanospirillales</taxon>
        <taxon>Halomonadaceae</taxon>
        <taxon>Halomonas</taxon>
    </lineage>
</organism>
<comment type="caution">
    <text evidence="2">The sequence shown here is derived from an EMBL/GenBank/DDBJ whole genome shotgun (WGS) entry which is preliminary data.</text>
</comment>
<dbReference type="EMBL" id="SNZJ01000005">
    <property type="protein sequence ID" value="TDR56004.1"/>
    <property type="molecule type" value="Genomic_DNA"/>
</dbReference>
<protein>
    <submittedName>
        <fullName evidence="2">Uncharacterized protein</fullName>
    </submittedName>
</protein>
<reference evidence="2 3" key="1">
    <citation type="submission" date="2019-03" db="EMBL/GenBank/DDBJ databases">
        <title>Genomic Encyclopedia of Type Strains, Phase III (KMG-III): the genomes of soil and plant-associated and newly described type strains.</title>
        <authorList>
            <person name="Whitman W."/>
        </authorList>
    </citation>
    <scope>NUCLEOTIDE SEQUENCE [LARGE SCALE GENOMIC DNA]</scope>
    <source>
        <strain evidence="2 3">CECT 5797</strain>
    </source>
</reference>
<name>A0A4R6ZUS2_9GAMM</name>
<gene>
    <name evidence="2" type="ORF">DFP85_105178</name>
</gene>
<proteinExistence type="predicted"/>
<keyword evidence="1" id="KW-1133">Transmembrane helix</keyword>
<evidence type="ECO:0000313" key="3">
    <source>
        <dbReference type="Proteomes" id="UP000295212"/>
    </source>
</evidence>
<keyword evidence="1" id="KW-0812">Transmembrane</keyword>
<evidence type="ECO:0000256" key="1">
    <source>
        <dbReference type="SAM" id="Phobius"/>
    </source>
</evidence>
<dbReference type="AlphaFoldDB" id="A0A4R6ZUS2"/>
<sequence length="45" mass="5198">MFGLPTATTWLVIGVPIFWVLYTLGFLWVTRDWPGLKRDESNSRG</sequence>
<evidence type="ECO:0000313" key="2">
    <source>
        <dbReference type="EMBL" id="TDR56004.1"/>
    </source>
</evidence>
<dbReference type="Proteomes" id="UP000295212">
    <property type="component" value="Unassembled WGS sequence"/>
</dbReference>
<accession>A0A4R6ZUS2</accession>
<dbReference type="RefSeq" id="WP_166644606.1">
    <property type="nucleotide sequence ID" value="NZ_SNZJ01000005.1"/>
</dbReference>
<keyword evidence="1" id="KW-0472">Membrane</keyword>
<feature type="transmembrane region" description="Helical" evidence="1">
    <location>
        <begin position="6"/>
        <end position="29"/>
    </location>
</feature>